<evidence type="ECO:0000256" key="10">
    <source>
        <dbReference type="PROSITE-ProRule" id="PRU01360"/>
    </source>
</evidence>
<dbReference type="InterPro" id="IPR036942">
    <property type="entry name" value="Beta-barrel_TonB_sf"/>
</dbReference>
<keyword evidence="7 10" id="KW-0472">Membrane</keyword>
<gene>
    <name evidence="13" type="ORF">C8R26_1091</name>
</gene>
<feature type="signal peptide" evidence="11">
    <location>
        <begin position="1"/>
        <end position="44"/>
    </location>
</feature>
<evidence type="ECO:0000256" key="9">
    <source>
        <dbReference type="ARBA" id="ARBA00023237"/>
    </source>
</evidence>
<keyword evidence="6 11" id="KW-0732">Signal</keyword>
<comment type="caution">
    <text evidence="13">The sequence shown here is derived from an EMBL/GenBank/DDBJ whole genome shotgun (WGS) entry which is preliminary data.</text>
</comment>
<evidence type="ECO:0000256" key="4">
    <source>
        <dbReference type="ARBA" id="ARBA00022452"/>
    </source>
</evidence>
<evidence type="ECO:0000313" key="14">
    <source>
        <dbReference type="Proteomes" id="UP000244128"/>
    </source>
</evidence>
<evidence type="ECO:0000256" key="5">
    <source>
        <dbReference type="ARBA" id="ARBA00022692"/>
    </source>
</evidence>
<name>A0A2T5I045_9PROT</name>
<sequence length="603" mass="67919">MKLFYPFTQLHPIHRQPKQQHSKTMALRLASLFLLGCLANPAIAENQSINNQFLNLSIEELMNIKVTTVSRNPQRLTQVASAVFVITQDDIRRSGATSIPDALRMAPGVQVERIGTDKWAVSIRGFNGRFSNKLQVLMDGRSVYSPLFSGTLWEQQDTLMEDIERIEVIRGPAATVWGVNSVNGVINIITKKAIDTQGTLLSAGGGSFEHGFVGARYGGKINEETPFRVYAKGFSRDNTSSLSGNSNHDQWHSARGGFRIDHSQGIDQFTLQGDIFANAIGDTLNKSVLDLPSFSANGHRGQTEGGNIHFRWDRTLSDQSSIMLQTYYDRVRYKLLPIANFDAESFDIDFQHRFPLFNRHDLTWGGNYRLYHNKFLDTDIISFSPRTQTNHMYSGFIRDEITLIPERLYFSIGTRLDHNDFTGLEIQPNARFMWTPNPENSIWMAVSRAVRTPSRAENDIKIKSMQLDSIAGFPALPLPILAVFQGSHNFNSEKMIAYELGYRRQFSSQASVDIAGFINDYSQLRDFSFGALALSTGLPKQFLLSTMANNQASALTYGFEVSADWKPRHNWRLQGNYSFINMQISSNQLTKNFDPTTSGADKV</sequence>
<dbReference type="PROSITE" id="PS52016">
    <property type="entry name" value="TONB_DEPENDENT_REC_3"/>
    <property type="match status" value="1"/>
</dbReference>
<organism evidence="13 14">
    <name type="scientific">Nitrosomonas oligotropha</name>
    <dbReference type="NCBI Taxonomy" id="42354"/>
    <lineage>
        <taxon>Bacteria</taxon>
        <taxon>Pseudomonadati</taxon>
        <taxon>Pseudomonadota</taxon>
        <taxon>Betaproteobacteria</taxon>
        <taxon>Nitrosomonadales</taxon>
        <taxon>Nitrosomonadaceae</taxon>
        <taxon>Nitrosomonas</taxon>
    </lineage>
</organism>
<comment type="subcellular location">
    <subcellularLocation>
        <location evidence="1 10">Cell outer membrane</location>
        <topology evidence="1 10">Multi-pass membrane protein</topology>
    </subcellularLocation>
</comment>
<evidence type="ECO:0000259" key="12">
    <source>
        <dbReference type="Pfam" id="PF07715"/>
    </source>
</evidence>
<dbReference type="RefSeq" id="WP_181258412.1">
    <property type="nucleotide sequence ID" value="NZ_QAOI01000009.1"/>
</dbReference>
<dbReference type="Gene3D" id="2.40.170.20">
    <property type="entry name" value="TonB-dependent receptor, beta-barrel domain"/>
    <property type="match status" value="1"/>
</dbReference>
<dbReference type="GO" id="GO:0015344">
    <property type="term" value="F:siderophore uptake transmembrane transporter activity"/>
    <property type="evidence" value="ECO:0007669"/>
    <property type="project" value="TreeGrafter"/>
</dbReference>
<keyword evidence="9 10" id="KW-0998">Cell outer membrane</keyword>
<protein>
    <submittedName>
        <fullName evidence="13">Iron complex outermembrane receptor protein</fullName>
    </submittedName>
</protein>
<dbReference type="Gene3D" id="2.170.130.10">
    <property type="entry name" value="TonB-dependent receptor, plug domain"/>
    <property type="match status" value="1"/>
</dbReference>
<accession>A0A2T5I045</accession>
<feature type="domain" description="TonB-dependent receptor plug" evidence="12">
    <location>
        <begin position="77"/>
        <end position="185"/>
    </location>
</feature>
<evidence type="ECO:0000256" key="2">
    <source>
        <dbReference type="ARBA" id="ARBA00009810"/>
    </source>
</evidence>
<dbReference type="InterPro" id="IPR037066">
    <property type="entry name" value="Plug_dom_sf"/>
</dbReference>
<dbReference type="GO" id="GO:0044718">
    <property type="term" value="P:siderophore transmembrane transport"/>
    <property type="evidence" value="ECO:0007669"/>
    <property type="project" value="TreeGrafter"/>
</dbReference>
<evidence type="ECO:0000256" key="7">
    <source>
        <dbReference type="ARBA" id="ARBA00023136"/>
    </source>
</evidence>
<dbReference type="PANTHER" id="PTHR30069:SF29">
    <property type="entry name" value="HEMOGLOBIN AND HEMOGLOBIN-HAPTOGLOBIN-BINDING PROTEIN 1-RELATED"/>
    <property type="match status" value="1"/>
</dbReference>
<keyword evidence="5 10" id="KW-0812">Transmembrane</keyword>
<keyword evidence="4 10" id="KW-1134">Transmembrane beta strand</keyword>
<dbReference type="Pfam" id="PF07715">
    <property type="entry name" value="Plug"/>
    <property type="match status" value="1"/>
</dbReference>
<feature type="chain" id="PRO_5015685126" evidence="11">
    <location>
        <begin position="45"/>
        <end position="603"/>
    </location>
</feature>
<keyword evidence="3 10" id="KW-0813">Transport</keyword>
<evidence type="ECO:0000256" key="8">
    <source>
        <dbReference type="ARBA" id="ARBA00023170"/>
    </source>
</evidence>
<proteinExistence type="inferred from homology"/>
<dbReference type="Proteomes" id="UP000244128">
    <property type="component" value="Unassembled WGS sequence"/>
</dbReference>
<reference evidence="13 14" key="1">
    <citation type="submission" date="2018-04" db="EMBL/GenBank/DDBJ databases">
        <title>Active sludge and wastewater microbial communities from Klosterneuburg, Austria.</title>
        <authorList>
            <person name="Wagner M."/>
        </authorList>
    </citation>
    <scope>NUCLEOTIDE SEQUENCE [LARGE SCALE GENOMIC DNA]</scope>
    <source>
        <strain evidence="13 14">Nm49</strain>
    </source>
</reference>
<evidence type="ECO:0000256" key="11">
    <source>
        <dbReference type="SAM" id="SignalP"/>
    </source>
</evidence>
<evidence type="ECO:0000256" key="3">
    <source>
        <dbReference type="ARBA" id="ARBA00022448"/>
    </source>
</evidence>
<keyword evidence="8 13" id="KW-0675">Receptor</keyword>
<evidence type="ECO:0000256" key="1">
    <source>
        <dbReference type="ARBA" id="ARBA00004571"/>
    </source>
</evidence>
<dbReference type="InterPro" id="IPR012910">
    <property type="entry name" value="Plug_dom"/>
</dbReference>
<dbReference type="InterPro" id="IPR039426">
    <property type="entry name" value="TonB-dep_rcpt-like"/>
</dbReference>
<dbReference type="PANTHER" id="PTHR30069">
    <property type="entry name" value="TONB-DEPENDENT OUTER MEMBRANE RECEPTOR"/>
    <property type="match status" value="1"/>
</dbReference>
<dbReference type="SUPFAM" id="SSF56935">
    <property type="entry name" value="Porins"/>
    <property type="match status" value="1"/>
</dbReference>
<comment type="similarity">
    <text evidence="2 10">Belongs to the TonB-dependent receptor family.</text>
</comment>
<dbReference type="AlphaFoldDB" id="A0A2T5I045"/>
<dbReference type="EMBL" id="QAOI01000009">
    <property type="protein sequence ID" value="PTQ77217.1"/>
    <property type="molecule type" value="Genomic_DNA"/>
</dbReference>
<dbReference type="GO" id="GO:0009279">
    <property type="term" value="C:cell outer membrane"/>
    <property type="evidence" value="ECO:0007669"/>
    <property type="project" value="UniProtKB-SubCell"/>
</dbReference>
<evidence type="ECO:0000313" key="13">
    <source>
        <dbReference type="EMBL" id="PTQ77217.1"/>
    </source>
</evidence>
<evidence type="ECO:0000256" key="6">
    <source>
        <dbReference type="ARBA" id="ARBA00022729"/>
    </source>
</evidence>